<dbReference type="CDD" id="cd00462">
    <property type="entry name" value="PTH"/>
    <property type="match status" value="1"/>
</dbReference>
<evidence type="ECO:0000256" key="7">
    <source>
        <dbReference type="HAMAP-Rule" id="MF_00083"/>
    </source>
</evidence>
<dbReference type="InterPro" id="IPR036416">
    <property type="entry name" value="Pept_tRNA_hydro_sf"/>
</dbReference>
<evidence type="ECO:0000313" key="10">
    <source>
        <dbReference type="EMBL" id="GGI87719.1"/>
    </source>
</evidence>
<comment type="subcellular location">
    <subcellularLocation>
        <location evidence="7">Cytoplasm</location>
    </subcellularLocation>
</comment>
<comment type="similarity">
    <text evidence="5 7 9">Belongs to the PTH family.</text>
</comment>
<feature type="binding site" evidence="7">
    <location>
        <position position="65"/>
    </location>
    <ligand>
        <name>tRNA</name>
        <dbReference type="ChEBI" id="CHEBI:17843"/>
    </ligand>
</feature>
<dbReference type="Proteomes" id="UP000633263">
    <property type="component" value="Unassembled WGS sequence"/>
</dbReference>
<feature type="active site" description="Proton acceptor" evidence="7">
    <location>
        <position position="17"/>
    </location>
</feature>
<sequence>MIVGLGNPGPEYDMTRHNAGALFVERLAEVHNLALRQEKQFFGLTGRLTLNGQDLRLLIPTTFMNRSGQAIAAMAGFYRITPEEILVAHDELDLPPGVVKCKKGGGHGGHNGLRDTIASLGNNNGFHRLRLGIGHPGHASQVTGYVLGRAPKDEQQALDACIDEALREVPGMLAGDWTRVMQRLHSFKA</sequence>
<dbReference type="PROSITE" id="PS01196">
    <property type="entry name" value="PEPT_TRNA_HYDROL_2"/>
    <property type="match status" value="1"/>
</dbReference>
<evidence type="ECO:0000256" key="9">
    <source>
        <dbReference type="RuleBase" id="RU004320"/>
    </source>
</evidence>
<gene>
    <name evidence="7 10" type="primary">pth</name>
    <name evidence="10" type="ORF">GCM10009083_00070</name>
</gene>
<dbReference type="PROSITE" id="PS01195">
    <property type="entry name" value="PEPT_TRNA_HYDROL_1"/>
    <property type="match status" value="1"/>
</dbReference>
<keyword evidence="2 7" id="KW-0820">tRNA-binding</keyword>
<dbReference type="InterPro" id="IPR001328">
    <property type="entry name" value="Pept_tRNA_hydro"/>
</dbReference>
<comment type="subunit">
    <text evidence="7">Monomer.</text>
</comment>
<comment type="catalytic activity">
    <reaction evidence="7 8">
        <text>an N-acyl-L-alpha-aminoacyl-tRNA + H2O = an N-acyl-L-amino acid + a tRNA + H(+)</text>
        <dbReference type="Rhea" id="RHEA:54448"/>
        <dbReference type="Rhea" id="RHEA-COMP:10123"/>
        <dbReference type="Rhea" id="RHEA-COMP:13883"/>
        <dbReference type="ChEBI" id="CHEBI:15377"/>
        <dbReference type="ChEBI" id="CHEBI:15378"/>
        <dbReference type="ChEBI" id="CHEBI:59874"/>
        <dbReference type="ChEBI" id="CHEBI:78442"/>
        <dbReference type="ChEBI" id="CHEBI:138191"/>
        <dbReference type="EC" id="3.1.1.29"/>
    </reaction>
</comment>
<evidence type="ECO:0000256" key="5">
    <source>
        <dbReference type="ARBA" id="ARBA00038063"/>
    </source>
</evidence>
<reference evidence="11" key="1">
    <citation type="journal article" date="2019" name="Int. J. Syst. Evol. Microbiol.">
        <title>The Global Catalogue of Microorganisms (GCM) 10K type strain sequencing project: providing services to taxonomists for standard genome sequencing and annotation.</title>
        <authorList>
            <consortium name="The Broad Institute Genomics Platform"/>
            <consortium name="The Broad Institute Genome Sequencing Center for Infectious Disease"/>
            <person name="Wu L."/>
            <person name="Ma J."/>
        </authorList>
    </citation>
    <scope>NUCLEOTIDE SEQUENCE [LARGE SCALE GENOMIC DNA]</scope>
    <source>
        <strain evidence="11">JCM 11590</strain>
    </source>
</reference>
<name>A0ABQ2CHD2_9GAMM</name>
<feature type="binding site" evidence="7">
    <location>
        <position position="111"/>
    </location>
    <ligand>
        <name>tRNA</name>
        <dbReference type="ChEBI" id="CHEBI:17843"/>
    </ligand>
</feature>
<keyword evidence="4 7" id="KW-0694">RNA-binding</keyword>
<dbReference type="HAMAP" id="MF_00083">
    <property type="entry name" value="Pept_tRNA_hydro_bact"/>
    <property type="match status" value="1"/>
</dbReference>
<dbReference type="Pfam" id="PF01195">
    <property type="entry name" value="Pept_tRNA_hydro"/>
    <property type="match status" value="1"/>
</dbReference>
<keyword evidence="11" id="KW-1185">Reference proteome</keyword>
<comment type="function">
    <text evidence="7">Catalyzes the release of premature peptidyl moieties from peptidyl-tRNA molecules trapped in stalled 50S ribosomal subunits, and thus maintains levels of free tRNAs and 50S ribosomes.</text>
</comment>
<dbReference type="SUPFAM" id="SSF53178">
    <property type="entry name" value="Peptidyl-tRNA hydrolase-like"/>
    <property type="match status" value="1"/>
</dbReference>
<evidence type="ECO:0000313" key="11">
    <source>
        <dbReference type="Proteomes" id="UP000633263"/>
    </source>
</evidence>
<dbReference type="GO" id="GO:0016787">
    <property type="term" value="F:hydrolase activity"/>
    <property type="evidence" value="ECO:0007669"/>
    <property type="project" value="UniProtKB-KW"/>
</dbReference>
<dbReference type="NCBIfam" id="TIGR00447">
    <property type="entry name" value="pth"/>
    <property type="match status" value="1"/>
</dbReference>
<proteinExistence type="inferred from homology"/>
<evidence type="ECO:0000256" key="6">
    <source>
        <dbReference type="ARBA" id="ARBA00050038"/>
    </source>
</evidence>
<dbReference type="PANTHER" id="PTHR17224:SF1">
    <property type="entry name" value="PEPTIDYL-TRNA HYDROLASE"/>
    <property type="match status" value="1"/>
</dbReference>
<keyword evidence="7" id="KW-0963">Cytoplasm</keyword>
<evidence type="ECO:0000256" key="8">
    <source>
        <dbReference type="RuleBase" id="RU000673"/>
    </source>
</evidence>
<feature type="binding site" evidence="7">
    <location>
        <position position="12"/>
    </location>
    <ligand>
        <name>tRNA</name>
        <dbReference type="ChEBI" id="CHEBI:17843"/>
    </ligand>
</feature>
<dbReference type="EC" id="3.1.1.29" evidence="1 7"/>
<feature type="binding site" evidence="7">
    <location>
        <position position="63"/>
    </location>
    <ligand>
        <name>tRNA</name>
        <dbReference type="ChEBI" id="CHEBI:17843"/>
    </ligand>
</feature>
<keyword evidence="3 7" id="KW-0378">Hydrolase</keyword>
<dbReference type="InterPro" id="IPR018171">
    <property type="entry name" value="Pept_tRNA_hydro_CS"/>
</dbReference>
<comment type="function">
    <text evidence="7">Hydrolyzes ribosome-free peptidyl-tRNAs (with 1 or more amino acids incorporated), which drop off the ribosome during protein synthesis, or as a result of ribosome stalling.</text>
</comment>
<evidence type="ECO:0000256" key="3">
    <source>
        <dbReference type="ARBA" id="ARBA00022801"/>
    </source>
</evidence>
<accession>A0ABQ2CHD2</accession>
<dbReference type="PANTHER" id="PTHR17224">
    <property type="entry name" value="PEPTIDYL-TRNA HYDROLASE"/>
    <property type="match status" value="1"/>
</dbReference>
<protein>
    <recommendedName>
        <fullName evidence="6 7">Peptidyl-tRNA hydrolase</fullName>
        <shortName evidence="7">Pth</shortName>
        <ecNumber evidence="1 7">3.1.1.29</ecNumber>
    </recommendedName>
</protein>
<dbReference type="Gene3D" id="3.40.50.1470">
    <property type="entry name" value="Peptidyl-tRNA hydrolase"/>
    <property type="match status" value="1"/>
</dbReference>
<feature type="site" description="Stabilizes the basic form of H active site to accept a proton" evidence="7">
    <location>
        <position position="90"/>
    </location>
</feature>
<evidence type="ECO:0000256" key="1">
    <source>
        <dbReference type="ARBA" id="ARBA00013260"/>
    </source>
</evidence>
<evidence type="ECO:0000256" key="2">
    <source>
        <dbReference type="ARBA" id="ARBA00022555"/>
    </source>
</evidence>
<evidence type="ECO:0000256" key="4">
    <source>
        <dbReference type="ARBA" id="ARBA00022884"/>
    </source>
</evidence>
<dbReference type="EMBL" id="BMNN01000001">
    <property type="protein sequence ID" value="GGI87719.1"/>
    <property type="molecule type" value="Genomic_DNA"/>
</dbReference>
<comment type="caution">
    <text evidence="10">The sequence shown here is derived from an EMBL/GenBank/DDBJ whole genome shotgun (WGS) entry which is preliminary data.</text>
</comment>
<feature type="site" description="Discriminates between blocked and unblocked aminoacyl-tRNA" evidence="7">
    <location>
        <position position="7"/>
    </location>
</feature>
<organism evidence="10 11">
    <name type="scientific">Halopseudomonas pertucinogena</name>
    <dbReference type="NCBI Taxonomy" id="86175"/>
    <lineage>
        <taxon>Bacteria</taxon>
        <taxon>Pseudomonadati</taxon>
        <taxon>Pseudomonadota</taxon>
        <taxon>Gammaproteobacteria</taxon>
        <taxon>Pseudomonadales</taxon>
        <taxon>Pseudomonadaceae</taxon>
        <taxon>Halopseudomonas</taxon>
    </lineage>
</organism>